<dbReference type="PROSITE" id="PS50914">
    <property type="entry name" value="BON"/>
    <property type="match status" value="2"/>
</dbReference>
<dbReference type="PANTHER" id="PTHR34606:SF15">
    <property type="entry name" value="BON DOMAIN-CONTAINING PROTEIN"/>
    <property type="match status" value="1"/>
</dbReference>
<dbReference type="InterPro" id="IPR007055">
    <property type="entry name" value="BON_dom"/>
</dbReference>
<sequence>MGLAGIMLVGLSGCASFLAQSTGPAPLGTDSGVRTFSQVLNDNSIERTAKINTYKLDERFKYARINLASFHSAVLLTGQVGDQYLKQLAEDNVKAMTDVKTVHNYITIGEKIPYNTIVQDSIVTANIRRMLVTSPDISDTKVKVQTEDGVVYVMGKLTPSENQALVNILQSTPNIVKVVSLIDLLSDTGVATSSNGLSQASAAAATTSSNASASLTTSAVTMPLAAPLNSSTKNIDETPVAIDPEQAAPDQADETSAP</sequence>
<dbReference type="Gene3D" id="3.40.1520.20">
    <property type="match status" value="1"/>
</dbReference>
<dbReference type="SMART" id="SM00749">
    <property type="entry name" value="BON"/>
    <property type="match status" value="1"/>
</dbReference>
<dbReference type="STRING" id="1907941.BKE30_09095"/>
<dbReference type="Proteomes" id="UP000192132">
    <property type="component" value="Unassembled WGS sequence"/>
</dbReference>
<feature type="region of interest" description="Disordered" evidence="1">
    <location>
        <begin position="228"/>
        <end position="258"/>
    </location>
</feature>
<dbReference type="EMBL" id="MLCN01000023">
    <property type="protein sequence ID" value="ONG39630.1"/>
    <property type="molecule type" value="Genomic_DNA"/>
</dbReference>
<gene>
    <name evidence="3" type="ORF">BKE30_09095</name>
</gene>
<organism evidence="3 4">
    <name type="scientific">Alkanindiges hydrocarboniclasticus</name>
    <dbReference type="NCBI Taxonomy" id="1907941"/>
    <lineage>
        <taxon>Bacteria</taxon>
        <taxon>Pseudomonadati</taxon>
        <taxon>Pseudomonadota</taxon>
        <taxon>Gammaproteobacteria</taxon>
        <taxon>Moraxellales</taxon>
        <taxon>Moraxellaceae</taxon>
        <taxon>Alkanindiges</taxon>
    </lineage>
</organism>
<feature type="domain" description="BON" evidence="2">
    <location>
        <begin position="42"/>
        <end position="110"/>
    </location>
</feature>
<name>A0A1S8CUW5_9GAMM</name>
<keyword evidence="4" id="KW-1185">Reference proteome</keyword>
<dbReference type="Pfam" id="PF04972">
    <property type="entry name" value="BON"/>
    <property type="match status" value="2"/>
</dbReference>
<feature type="domain" description="BON" evidence="2">
    <location>
        <begin position="119"/>
        <end position="186"/>
    </location>
</feature>
<evidence type="ECO:0000259" key="2">
    <source>
        <dbReference type="PROSITE" id="PS50914"/>
    </source>
</evidence>
<dbReference type="InterPro" id="IPR014004">
    <property type="entry name" value="Transpt-assoc_nodulatn_dom_bac"/>
</dbReference>
<dbReference type="AlphaFoldDB" id="A0A1S8CUW5"/>
<proteinExistence type="predicted"/>
<evidence type="ECO:0000313" key="4">
    <source>
        <dbReference type="Proteomes" id="UP000192132"/>
    </source>
</evidence>
<comment type="caution">
    <text evidence="3">The sequence shown here is derived from an EMBL/GenBank/DDBJ whole genome shotgun (WGS) entry which is preliminary data.</text>
</comment>
<dbReference type="InterPro" id="IPR051686">
    <property type="entry name" value="Lipoprotein_DolP"/>
</dbReference>
<dbReference type="PANTHER" id="PTHR34606">
    <property type="entry name" value="BON DOMAIN-CONTAINING PROTEIN"/>
    <property type="match status" value="1"/>
</dbReference>
<accession>A0A1S8CUW5</accession>
<evidence type="ECO:0000256" key="1">
    <source>
        <dbReference type="SAM" id="MobiDB-lite"/>
    </source>
</evidence>
<evidence type="ECO:0000313" key="3">
    <source>
        <dbReference type="EMBL" id="ONG39630.1"/>
    </source>
</evidence>
<dbReference type="OrthoDB" id="9783990at2"/>
<reference evidence="3 4" key="1">
    <citation type="submission" date="2016-10" db="EMBL/GenBank/DDBJ databases">
        <title>Draft Genome sequence of Alkanindiges sp. strain H1.</title>
        <authorList>
            <person name="Subhash Y."/>
            <person name="Lee S."/>
        </authorList>
    </citation>
    <scope>NUCLEOTIDE SEQUENCE [LARGE SCALE GENOMIC DNA]</scope>
    <source>
        <strain evidence="3 4">H1</strain>
    </source>
</reference>
<protein>
    <recommendedName>
        <fullName evidence="2">BON domain-containing protein</fullName>
    </recommendedName>
</protein>